<name>A0A9P7CZT5_9AGAM</name>
<organism evidence="2 3">
    <name type="scientific">Suillus placidus</name>
    <dbReference type="NCBI Taxonomy" id="48579"/>
    <lineage>
        <taxon>Eukaryota</taxon>
        <taxon>Fungi</taxon>
        <taxon>Dikarya</taxon>
        <taxon>Basidiomycota</taxon>
        <taxon>Agaricomycotina</taxon>
        <taxon>Agaricomycetes</taxon>
        <taxon>Agaricomycetidae</taxon>
        <taxon>Boletales</taxon>
        <taxon>Suillineae</taxon>
        <taxon>Suillaceae</taxon>
        <taxon>Suillus</taxon>
    </lineage>
</organism>
<dbReference type="SUPFAM" id="SSF52540">
    <property type="entry name" value="P-loop containing nucleoside triphosphate hydrolases"/>
    <property type="match status" value="1"/>
</dbReference>
<protein>
    <recommendedName>
        <fullName evidence="1">DEAD/DEAH-box helicase domain-containing protein</fullName>
    </recommendedName>
</protein>
<comment type="caution">
    <text evidence="2">The sequence shown here is derived from an EMBL/GenBank/DDBJ whole genome shotgun (WGS) entry which is preliminary data.</text>
</comment>
<dbReference type="Proteomes" id="UP000714275">
    <property type="component" value="Unassembled WGS sequence"/>
</dbReference>
<evidence type="ECO:0000259" key="1">
    <source>
        <dbReference type="Pfam" id="PF00270"/>
    </source>
</evidence>
<dbReference type="AlphaFoldDB" id="A0A9P7CZT5"/>
<evidence type="ECO:0000313" key="2">
    <source>
        <dbReference type="EMBL" id="KAG1773699.1"/>
    </source>
</evidence>
<gene>
    <name evidence="2" type="ORF">EV702DRAFT_1270274</name>
</gene>
<dbReference type="EMBL" id="JABBWD010000046">
    <property type="protein sequence ID" value="KAG1773699.1"/>
    <property type="molecule type" value="Genomic_DNA"/>
</dbReference>
<keyword evidence="3" id="KW-1185">Reference proteome</keyword>
<feature type="domain" description="DEAD/DEAH-box helicase" evidence="1">
    <location>
        <begin position="60"/>
        <end position="110"/>
    </location>
</feature>
<dbReference type="GO" id="GO:0005524">
    <property type="term" value="F:ATP binding"/>
    <property type="evidence" value="ECO:0007669"/>
    <property type="project" value="InterPro"/>
</dbReference>
<dbReference type="OrthoDB" id="2499463at2759"/>
<dbReference type="InterPro" id="IPR011545">
    <property type="entry name" value="DEAD/DEAH_box_helicase_dom"/>
</dbReference>
<dbReference type="InterPro" id="IPR027417">
    <property type="entry name" value="P-loop_NTPase"/>
</dbReference>
<dbReference type="Pfam" id="PF00270">
    <property type="entry name" value="DEAD"/>
    <property type="match status" value="1"/>
</dbReference>
<sequence length="221" mass="23819">MPPVHSRTNFDHDCEVARSLRILQEARDGAAKARKYDSVATRAIIVGEFEQRTGGKVPYPWQLDVSEALLLGLDCSVIAGTGAGKTMPFVLPLLAQPNKHVLIISPLDALLCVGFSVDGTSAQGFLKRSSKSSIEVDLEPRLQPSKFRDGPARSYNSDAAEWSAVPRLEPSLPAHPLGAILKPIEGNLTAQPHLKGYNSTVAGCVWSVHFTNLTNIATLVL</sequence>
<evidence type="ECO:0000313" key="3">
    <source>
        <dbReference type="Proteomes" id="UP000714275"/>
    </source>
</evidence>
<dbReference type="GO" id="GO:0003676">
    <property type="term" value="F:nucleic acid binding"/>
    <property type="evidence" value="ECO:0007669"/>
    <property type="project" value="InterPro"/>
</dbReference>
<dbReference type="Gene3D" id="3.40.50.300">
    <property type="entry name" value="P-loop containing nucleotide triphosphate hydrolases"/>
    <property type="match status" value="1"/>
</dbReference>
<proteinExistence type="predicted"/>
<reference evidence="2" key="1">
    <citation type="journal article" date="2020" name="New Phytol.">
        <title>Comparative genomics reveals dynamic genome evolution in host specialist ectomycorrhizal fungi.</title>
        <authorList>
            <person name="Lofgren L.A."/>
            <person name="Nguyen N.H."/>
            <person name="Vilgalys R."/>
            <person name="Ruytinx J."/>
            <person name="Liao H.L."/>
            <person name="Branco S."/>
            <person name="Kuo A."/>
            <person name="LaButti K."/>
            <person name="Lipzen A."/>
            <person name="Andreopoulos W."/>
            <person name="Pangilinan J."/>
            <person name="Riley R."/>
            <person name="Hundley H."/>
            <person name="Na H."/>
            <person name="Barry K."/>
            <person name="Grigoriev I.V."/>
            <person name="Stajich J.E."/>
            <person name="Kennedy P.G."/>
        </authorList>
    </citation>
    <scope>NUCLEOTIDE SEQUENCE</scope>
    <source>
        <strain evidence="2">DOB743</strain>
    </source>
</reference>
<accession>A0A9P7CZT5</accession>